<sequence>MVTTASHHSMQDTRQSARRLKGDPTFQAYAVLRGAFVIAPIVFGLDKFTNLLVHWDQYLAPVLSQALPVSPHQAMYAVGVVEVVAGLLVAVHPRFGALVVAAWLGGIILNLLLLHGFYDVALRDLGLLLSAVALQRLATRFDPRPTLWPLHRV</sequence>
<dbReference type="Proteomes" id="UP000320085">
    <property type="component" value="Unassembled WGS sequence"/>
</dbReference>
<comment type="caution">
    <text evidence="2">The sequence shown here is derived from an EMBL/GenBank/DDBJ whole genome shotgun (WGS) entry which is preliminary data.</text>
</comment>
<evidence type="ECO:0000313" key="3">
    <source>
        <dbReference type="Proteomes" id="UP000320085"/>
    </source>
</evidence>
<dbReference type="RefSeq" id="WP_342777982.1">
    <property type="nucleotide sequence ID" value="NZ_BAAAQC010000009.1"/>
</dbReference>
<evidence type="ECO:0008006" key="4">
    <source>
        <dbReference type="Google" id="ProtNLM"/>
    </source>
</evidence>
<keyword evidence="1" id="KW-1133">Transmembrane helix</keyword>
<evidence type="ECO:0000256" key="1">
    <source>
        <dbReference type="SAM" id="Phobius"/>
    </source>
</evidence>
<keyword evidence="1" id="KW-0472">Membrane</keyword>
<evidence type="ECO:0000313" key="2">
    <source>
        <dbReference type="EMBL" id="TQN45088.1"/>
    </source>
</evidence>
<name>A0A543PLZ3_9MICO</name>
<protein>
    <recommendedName>
        <fullName evidence="4">DoxX-like protein</fullName>
    </recommendedName>
</protein>
<dbReference type="AlphaFoldDB" id="A0A543PLZ3"/>
<feature type="transmembrane region" description="Helical" evidence="1">
    <location>
        <begin position="73"/>
        <end position="91"/>
    </location>
</feature>
<accession>A0A543PLZ3</accession>
<proteinExistence type="predicted"/>
<keyword evidence="1" id="KW-0812">Transmembrane</keyword>
<feature type="transmembrane region" description="Helical" evidence="1">
    <location>
        <begin position="98"/>
        <end position="118"/>
    </location>
</feature>
<dbReference type="EMBL" id="VFQF01000003">
    <property type="protein sequence ID" value="TQN45088.1"/>
    <property type="molecule type" value="Genomic_DNA"/>
</dbReference>
<gene>
    <name evidence="2" type="ORF">FHX52_4320</name>
</gene>
<organism evidence="2 3">
    <name type="scientific">Humibacillus xanthopallidus</name>
    <dbReference type="NCBI Taxonomy" id="412689"/>
    <lineage>
        <taxon>Bacteria</taxon>
        <taxon>Bacillati</taxon>
        <taxon>Actinomycetota</taxon>
        <taxon>Actinomycetes</taxon>
        <taxon>Micrococcales</taxon>
        <taxon>Intrasporangiaceae</taxon>
        <taxon>Humibacillus</taxon>
    </lineage>
</organism>
<feature type="transmembrane region" description="Helical" evidence="1">
    <location>
        <begin position="26"/>
        <end position="45"/>
    </location>
</feature>
<reference evidence="2 3" key="1">
    <citation type="submission" date="2019-06" db="EMBL/GenBank/DDBJ databases">
        <title>Sequencing the genomes of 1000 actinobacteria strains.</title>
        <authorList>
            <person name="Klenk H.-P."/>
        </authorList>
    </citation>
    <scope>NUCLEOTIDE SEQUENCE [LARGE SCALE GENOMIC DNA]</scope>
    <source>
        <strain evidence="2 3">DSM 21776</strain>
    </source>
</reference>